<dbReference type="EMBL" id="LR746268">
    <property type="protein sequence ID" value="CAA7396521.1"/>
    <property type="molecule type" value="Genomic_DNA"/>
</dbReference>
<evidence type="ECO:0000313" key="1">
    <source>
        <dbReference type="EMBL" id="CAA7396521.1"/>
    </source>
</evidence>
<proteinExistence type="predicted"/>
<sequence>MLSACGTLLELVLKHERNEEADELARHGQPAEAIDVFHRSNTKPCAMDVGCCENLIGRLSENGLFSVQKSCSMKCLLSRKGE</sequence>
<dbReference type="AlphaFoldDB" id="A0A7I8KFR5"/>
<gene>
    <name evidence="1" type="ORF">SI8410_05007184</name>
</gene>
<protein>
    <submittedName>
        <fullName evidence="1">Uncharacterized protein</fullName>
    </submittedName>
</protein>
<reference evidence="1" key="1">
    <citation type="submission" date="2020-02" db="EMBL/GenBank/DDBJ databases">
        <authorList>
            <person name="Scholz U."/>
            <person name="Mascher M."/>
            <person name="Fiebig A."/>
        </authorList>
    </citation>
    <scope>NUCLEOTIDE SEQUENCE</scope>
</reference>
<accession>A0A7I8KFR5</accession>
<organism evidence="1 2">
    <name type="scientific">Spirodela intermedia</name>
    <name type="common">Intermediate duckweed</name>
    <dbReference type="NCBI Taxonomy" id="51605"/>
    <lineage>
        <taxon>Eukaryota</taxon>
        <taxon>Viridiplantae</taxon>
        <taxon>Streptophyta</taxon>
        <taxon>Embryophyta</taxon>
        <taxon>Tracheophyta</taxon>
        <taxon>Spermatophyta</taxon>
        <taxon>Magnoliopsida</taxon>
        <taxon>Liliopsida</taxon>
        <taxon>Araceae</taxon>
        <taxon>Lemnoideae</taxon>
        <taxon>Spirodela</taxon>
    </lineage>
</organism>
<name>A0A7I8KFR5_SPIIN</name>
<evidence type="ECO:0000313" key="2">
    <source>
        <dbReference type="Proteomes" id="UP000663760"/>
    </source>
</evidence>
<keyword evidence="2" id="KW-1185">Reference proteome</keyword>
<dbReference type="Proteomes" id="UP000663760">
    <property type="component" value="Chromosome 5"/>
</dbReference>